<feature type="binding site" evidence="4">
    <location>
        <begin position="10"/>
        <end position="14"/>
    </location>
    <ligand>
        <name>ATP</name>
        <dbReference type="ChEBI" id="CHEBI:30616"/>
    </ligand>
</feature>
<dbReference type="SUPFAM" id="SSF100950">
    <property type="entry name" value="NagB/RpiA/CoA transferase-like"/>
    <property type="match status" value="1"/>
</dbReference>
<name>A0A4R2KYI3_9GAMM</name>
<evidence type="ECO:0000256" key="2">
    <source>
        <dbReference type="ARBA" id="ARBA00022741"/>
    </source>
</evidence>
<keyword evidence="8" id="KW-1185">Reference proteome</keyword>
<dbReference type="GO" id="GO:0035999">
    <property type="term" value="P:tetrahydrofolate interconversion"/>
    <property type="evidence" value="ECO:0007669"/>
    <property type="project" value="TreeGrafter"/>
</dbReference>
<evidence type="ECO:0000256" key="6">
    <source>
        <dbReference type="SAM" id="MobiDB-lite"/>
    </source>
</evidence>
<dbReference type="Proteomes" id="UP000294980">
    <property type="component" value="Unassembled WGS sequence"/>
</dbReference>
<dbReference type="EC" id="6.3.3.2" evidence="5"/>
<proteinExistence type="inferred from homology"/>
<evidence type="ECO:0000313" key="8">
    <source>
        <dbReference type="Proteomes" id="UP000294980"/>
    </source>
</evidence>
<dbReference type="InterPro" id="IPR024185">
    <property type="entry name" value="FTHF_cligase-like_sf"/>
</dbReference>
<evidence type="ECO:0000313" key="7">
    <source>
        <dbReference type="EMBL" id="TCO75338.1"/>
    </source>
</evidence>
<comment type="cofactor">
    <cofactor evidence="5">
        <name>Mg(2+)</name>
        <dbReference type="ChEBI" id="CHEBI:18420"/>
    </cofactor>
</comment>
<comment type="catalytic activity">
    <reaction evidence="5">
        <text>(6S)-5-formyl-5,6,7,8-tetrahydrofolate + ATP = (6R)-5,10-methenyltetrahydrofolate + ADP + phosphate</text>
        <dbReference type="Rhea" id="RHEA:10488"/>
        <dbReference type="ChEBI" id="CHEBI:30616"/>
        <dbReference type="ChEBI" id="CHEBI:43474"/>
        <dbReference type="ChEBI" id="CHEBI:57455"/>
        <dbReference type="ChEBI" id="CHEBI:57457"/>
        <dbReference type="ChEBI" id="CHEBI:456216"/>
        <dbReference type="EC" id="6.3.3.2"/>
    </reaction>
</comment>
<dbReference type="GO" id="GO:0046872">
    <property type="term" value="F:metal ion binding"/>
    <property type="evidence" value="ECO:0007669"/>
    <property type="project" value="UniProtKB-KW"/>
</dbReference>
<accession>A0A4R2KYI3</accession>
<feature type="compositionally biased region" description="Basic residues" evidence="6">
    <location>
        <begin position="12"/>
        <end position="22"/>
    </location>
</feature>
<sequence>MREPPPTTDKQRLRRQLRARRQRVPEDQRQVIAERAAIQLLELPGWRRATHVAGYLATREEFDCGPLLLAAQRAGKQTFLPDMAPGTTLQFRRYSAGDSLRKARYGIFQPMQTAAAVPVSALDIMLLPLVAWNAHGVRLGMGAGYYDRALCREKPGLLVGLGYDCQEYDNLPYDSWDVPLDYVVTGSRLVRCMRN</sequence>
<comment type="similarity">
    <text evidence="1 5">Belongs to the 5-formyltetrahydrofolate cyclo-ligase family.</text>
</comment>
<keyword evidence="5" id="KW-0479">Metal-binding</keyword>
<dbReference type="InterPro" id="IPR002698">
    <property type="entry name" value="FTHF_cligase"/>
</dbReference>
<keyword evidence="7" id="KW-0436">Ligase</keyword>
<dbReference type="NCBIfam" id="TIGR02727">
    <property type="entry name" value="MTHFS_bact"/>
    <property type="match status" value="1"/>
</dbReference>
<evidence type="ECO:0000256" key="1">
    <source>
        <dbReference type="ARBA" id="ARBA00010638"/>
    </source>
</evidence>
<dbReference type="RefSeq" id="WP_117318298.1">
    <property type="nucleotide sequence ID" value="NZ_QQSW01000011.1"/>
</dbReference>
<comment type="caution">
    <text evidence="7">The sequence shown here is derived from an EMBL/GenBank/DDBJ whole genome shotgun (WGS) entry which is preliminary data.</text>
</comment>
<keyword evidence="2 4" id="KW-0547">Nucleotide-binding</keyword>
<feature type="binding site" evidence="4">
    <location>
        <position position="56"/>
    </location>
    <ligand>
        <name>substrate</name>
    </ligand>
</feature>
<feature type="binding site" evidence="4">
    <location>
        <begin position="138"/>
        <end position="146"/>
    </location>
    <ligand>
        <name>ATP</name>
        <dbReference type="ChEBI" id="CHEBI:30616"/>
    </ligand>
</feature>
<evidence type="ECO:0000256" key="4">
    <source>
        <dbReference type="PIRSR" id="PIRSR006806-1"/>
    </source>
</evidence>
<protein>
    <recommendedName>
        <fullName evidence="5">5-formyltetrahydrofolate cyclo-ligase</fullName>
        <ecNumber evidence="5">6.3.3.2</ecNumber>
    </recommendedName>
</protein>
<dbReference type="GO" id="GO:0030272">
    <property type="term" value="F:5-formyltetrahydrofolate cyclo-ligase activity"/>
    <property type="evidence" value="ECO:0007669"/>
    <property type="project" value="UniProtKB-EC"/>
</dbReference>
<dbReference type="Pfam" id="PF01812">
    <property type="entry name" value="5-FTHF_cyc-lig"/>
    <property type="match status" value="1"/>
</dbReference>
<evidence type="ECO:0000256" key="5">
    <source>
        <dbReference type="RuleBase" id="RU361279"/>
    </source>
</evidence>
<reference evidence="7 8" key="1">
    <citation type="submission" date="2019-03" db="EMBL/GenBank/DDBJ databases">
        <title>Genomic Encyclopedia of Type Strains, Phase IV (KMG-IV): sequencing the most valuable type-strain genomes for metagenomic binning, comparative biology and taxonomic classification.</title>
        <authorList>
            <person name="Goeker M."/>
        </authorList>
    </citation>
    <scope>NUCLEOTIDE SEQUENCE [LARGE SCALE GENOMIC DNA]</scope>
    <source>
        <strain evidence="7 8">DSM 23344</strain>
    </source>
</reference>
<evidence type="ECO:0000256" key="3">
    <source>
        <dbReference type="ARBA" id="ARBA00022840"/>
    </source>
</evidence>
<keyword evidence="3 4" id="KW-0067">ATP-binding</keyword>
<organism evidence="7 8">
    <name type="scientific">Chromatocurvus halotolerans</name>
    <dbReference type="NCBI Taxonomy" id="1132028"/>
    <lineage>
        <taxon>Bacteria</taxon>
        <taxon>Pseudomonadati</taxon>
        <taxon>Pseudomonadota</taxon>
        <taxon>Gammaproteobacteria</taxon>
        <taxon>Cellvibrionales</taxon>
        <taxon>Halieaceae</taxon>
        <taxon>Chromatocurvus</taxon>
    </lineage>
</organism>
<feature type="region of interest" description="Disordered" evidence="6">
    <location>
        <begin position="1"/>
        <end position="22"/>
    </location>
</feature>
<gene>
    <name evidence="7" type="ORF">EV688_10961</name>
</gene>
<dbReference type="PIRSF" id="PIRSF006806">
    <property type="entry name" value="FTHF_cligase"/>
    <property type="match status" value="1"/>
</dbReference>
<dbReference type="OrthoDB" id="9801938at2"/>
<dbReference type="Gene3D" id="3.40.50.10420">
    <property type="entry name" value="NagB/RpiA/CoA transferase-like"/>
    <property type="match status" value="1"/>
</dbReference>
<dbReference type="PANTHER" id="PTHR23407">
    <property type="entry name" value="ATPASE INHIBITOR/5-FORMYLTETRAHYDROFOLATE CYCLO-LIGASE"/>
    <property type="match status" value="1"/>
</dbReference>
<dbReference type="GO" id="GO:0005524">
    <property type="term" value="F:ATP binding"/>
    <property type="evidence" value="ECO:0007669"/>
    <property type="project" value="UniProtKB-KW"/>
</dbReference>
<dbReference type="GO" id="GO:0009396">
    <property type="term" value="P:folic acid-containing compound biosynthetic process"/>
    <property type="evidence" value="ECO:0007669"/>
    <property type="project" value="TreeGrafter"/>
</dbReference>
<dbReference type="AlphaFoldDB" id="A0A4R2KYI3"/>
<dbReference type="EMBL" id="SLWX01000009">
    <property type="protein sequence ID" value="TCO75338.1"/>
    <property type="molecule type" value="Genomic_DNA"/>
</dbReference>
<dbReference type="InterPro" id="IPR037171">
    <property type="entry name" value="NagB/RpiA_transferase-like"/>
</dbReference>
<dbReference type="PANTHER" id="PTHR23407:SF1">
    <property type="entry name" value="5-FORMYLTETRAHYDROFOLATE CYCLO-LIGASE"/>
    <property type="match status" value="1"/>
</dbReference>
<feature type="binding site" evidence="4">
    <location>
        <position position="61"/>
    </location>
    <ligand>
        <name>substrate</name>
    </ligand>
</feature>
<keyword evidence="5" id="KW-0460">Magnesium</keyword>